<sequence>MAATEPRPLKVLTTALATSLRDFNAAARHLQGMGVRLLQILPTENRLEIGPEDGERLLEKRLTDGGYQAHRSAGSTRYTVLFEGVTLEWRRPISYLDLQKKTFH</sequence>
<dbReference type="RefSeq" id="WP_182368780.1">
    <property type="nucleotide sequence ID" value="NZ_CP059139.1"/>
</dbReference>
<reference evidence="1 2" key="1">
    <citation type="journal article" date="2020" name="G3 (Bethesda)">
        <title>CeMbio - The Caenorhabditis elegans Microbiome Resource.</title>
        <authorList>
            <person name="Dirksen P."/>
            <person name="Assie A."/>
            <person name="Zimmermann J."/>
            <person name="Zhang F."/>
            <person name="Tietje A.M."/>
            <person name="Marsh S.A."/>
            <person name="Felix M.A."/>
            <person name="Shapira M."/>
            <person name="Kaleta C."/>
            <person name="Schulenburg H."/>
            <person name="Samuel B."/>
        </authorList>
    </citation>
    <scope>NUCLEOTIDE SEQUENCE [LARGE SCALE GENOMIC DNA]</scope>
    <source>
        <strain evidence="1 2">MSPm1</strain>
    </source>
</reference>
<accession>A0A7G5DM35</accession>
<dbReference type="AlphaFoldDB" id="A0A7G5DM35"/>
<organism evidence="1 2">
    <name type="scientific">Pseudomonas berkeleyensis</name>
    <dbReference type="NCBI Taxonomy" id="2726956"/>
    <lineage>
        <taxon>Bacteria</taxon>
        <taxon>Pseudomonadati</taxon>
        <taxon>Pseudomonadota</taxon>
        <taxon>Gammaproteobacteria</taxon>
        <taxon>Pseudomonadales</taxon>
        <taxon>Pseudomonadaceae</taxon>
        <taxon>Pseudomonas</taxon>
    </lineage>
</organism>
<protein>
    <submittedName>
        <fullName evidence="1">Uncharacterized protein</fullName>
    </submittedName>
</protein>
<name>A0A7G5DM35_9PSED</name>
<keyword evidence="2" id="KW-1185">Reference proteome</keyword>
<proteinExistence type="predicted"/>
<dbReference type="EMBL" id="CP059139">
    <property type="protein sequence ID" value="QMV62810.1"/>
    <property type="molecule type" value="Genomic_DNA"/>
</dbReference>
<gene>
    <name evidence="1" type="ORF">HS968_22775</name>
</gene>
<evidence type="ECO:0000313" key="1">
    <source>
        <dbReference type="EMBL" id="QMV62810.1"/>
    </source>
</evidence>
<dbReference type="Proteomes" id="UP000515276">
    <property type="component" value="Chromosome"/>
</dbReference>
<evidence type="ECO:0000313" key="2">
    <source>
        <dbReference type="Proteomes" id="UP000515276"/>
    </source>
</evidence>